<sequence length="133" mass="15871">MMIIEKSCKYCGRIHKEGYVCGKKPTVKKKNTEIVKFRNSPKWQKKRVQIKERDRYLCQICMRDLYGTYRQFNHKHIEVHHAIPIAEDSDLNLDSGNLITVCRTHHKMCETGEIEYSEVKKIIDEQEEKEKIM</sequence>
<dbReference type="EMBL" id="AP027925">
    <property type="protein sequence ID" value="BED92960.1"/>
    <property type="molecule type" value="Genomic_DNA"/>
</dbReference>
<reference evidence="2" key="1">
    <citation type="journal article" date="2023" name="ISME J.">
        <title>Emergence of putative energy parasites within Clostridia revealed by genome analysis of a novel endosymbiotic clade.</title>
        <authorList>
            <person name="Takahashi K."/>
            <person name="Kuwahara H."/>
            <person name="Horikawa Y."/>
            <person name="Izawa K."/>
            <person name="Kato D."/>
            <person name="Inagaki T."/>
            <person name="Yuki M."/>
            <person name="Ohkuma M."/>
            <person name="Hongoh Y."/>
        </authorList>
    </citation>
    <scope>NUCLEOTIDE SEQUENCE</scope>
    <source>
        <strain evidence="2">RsTa-C01</strain>
    </source>
</reference>
<name>A0AA48ICG7_9FIRM</name>
<dbReference type="CDD" id="cd00085">
    <property type="entry name" value="HNHc"/>
    <property type="match status" value="1"/>
</dbReference>
<dbReference type="KEGG" id="ptrh:RsTaC01_0895"/>
<organism evidence="2">
    <name type="scientific">Candidatus Paraimprobicoccus trichonymphae</name>
    <dbReference type="NCBI Taxonomy" id="3033793"/>
    <lineage>
        <taxon>Bacteria</taxon>
        <taxon>Bacillati</taxon>
        <taxon>Bacillota</taxon>
        <taxon>Clostridia</taxon>
        <taxon>Candidatus Paraimprobicoccus</taxon>
    </lineage>
</organism>
<dbReference type="Gene3D" id="1.10.30.50">
    <property type="match status" value="1"/>
</dbReference>
<dbReference type="Proteomes" id="UP001335720">
    <property type="component" value="Chromosome"/>
</dbReference>
<dbReference type="InterPro" id="IPR003615">
    <property type="entry name" value="HNH_nuc"/>
</dbReference>
<feature type="domain" description="HNH nuclease" evidence="1">
    <location>
        <begin position="45"/>
        <end position="107"/>
    </location>
</feature>
<evidence type="ECO:0000313" key="2">
    <source>
        <dbReference type="EMBL" id="BED92960.1"/>
    </source>
</evidence>
<keyword evidence="2" id="KW-0378">Hydrolase</keyword>
<keyword evidence="2" id="KW-0255">Endonuclease</keyword>
<accession>A0AA48ICG7</accession>
<gene>
    <name evidence="2" type="ORF">RsTaC01_0895</name>
</gene>
<dbReference type="AlphaFoldDB" id="A0AA48ICG7"/>
<dbReference type="GO" id="GO:0004519">
    <property type="term" value="F:endonuclease activity"/>
    <property type="evidence" value="ECO:0007669"/>
    <property type="project" value="UniProtKB-KW"/>
</dbReference>
<protein>
    <submittedName>
        <fullName evidence="2">HNH endonuclease</fullName>
    </submittedName>
</protein>
<proteinExistence type="predicted"/>
<dbReference type="SMART" id="SM00507">
    <property type="entry name" value="HNHc"/>
    <property type="match status" value="1"/>
</dbReference>
<keyword evidence="2" id="KW-0540">Nuclease</keyword>
<evidence type="ECO:0000259" key="1">
    <source>
        <dbReference type="SMART" id="SM00507"/>
    </source>
</evidence>